<protein>
    <submittedName>
        <fullName evidence="1">HPr family phosphocarrier protein</fullName>
    </submittedName>
</protein>
<evidence type="ECO:0000313" key="2">
    <source>
        <dbReference type="Proteomes" id="UP001197795"/>
    </source>
</evidence>
<name>A0AAE3A1N1_9FIRM</name>
<dbReference type="AlphaFoldDB" id="A0AAE3A1N1"/>
<evidence type="ECO:0000313" key="1">
    <source>
        <dbReference type="EMBL" id="MCC2119180.1"/>
    </source>
</evidence>
<accession>A0AAE3A1N1</accession>
<organism evidence="1 2">
    <name type="scientific">Waltera acetigignens</name>
    <dbReference type="NCBI Taxonomy" id="2981769"/>
    <lineage>
        <taxon>Bacteria</taxon>
        <taxon>Bacillati</taxon>
        <taxon>Bacillota</taxon>
        <taxon>Clostridia</taxon>
        <taxon>Lachnospirales</taxon>
        <taxon>Lachnospiraceae</taxon>
        <taxon>Waltera</taxon>
    </lineage>
</organism>
<dbReference type="Proteomes" id="UP001197795">
    <property type="component" value="Unassembled WGS sequence"/>
</dbReference>
<dbReference type="Gene3D" id="3.30.1340.10">
    <property type="entry name" value="HPr-like"/>
    <property type="match status" value="1"/>
</dbReference>
<comment type="caution">
    <text evidence="1">The sequence shown here is derived from an EMBL/GenBank/DDBJ whole genome shotgun (WGS) entry which is preliminary data.</text>
</comment>
<keyword evidence="2" id="KW-1185">Reference proteome</keyword>
<proteinExistence type="predicted"/>
<dbReference type="EMBL" id="JAJEPV010000011">
    <property type="protein sequence ID" value="MCC2119180.1"/>
    <property type="molecule type" value="Genomic_DNA"/>
</dbReference>
<reference evidence="1 2" key="1">
    <citation type="submission" date="2021-10" db="EMBL/GenBank/DDBJ databases">
        <title>Anaerobic single-cell dispensing facilitates the cultivation of human gut bacteria.</title>
        <authorList>
            <person name="Afrizal A."/>
        </authorList>
    </citation>
    <scope>NUCLEOTIDE SEQUENCE [LARGE SCALE GENOMIC DNA]</scope>
    <source>
        <strain evidence="1 2">CLA-AA-H273</strain>
    </source>
</reference>
<dbReference type="RefSeq" id="WP_022312539.1">
    <property type="nucleotide sequence ID" value="NZ_JAJEPV010000011.1"/>
</dbReference>
<sequence length="74" mass="8526">MLKTIRLTPEDVKHFVDVASKCDFDIDICYNRYVIDAKSFLGVYGLDFTKPLTVSYDGYNDKFEEMLKQCAIAC</sequence>
<gene>
    <name evidence="1" type="ORF">LKD75_06150</name>
</gene>
<dbReference type="SUPFAM" id="SSF55594">
    <property type="entry name" value="HPr-like"/>
    <property type="match status" value="1"/>
</dbReference>
<dbReference type="InterPro" id="IPR035895">
    <property type="entry name" value="HPr-like_sf"/>
</dbReference>